<dbReference type="InterPro" id="IPR001119">
    <property type="entry name" value="SLH_dom"/>
</dbReference>
<dbReference type="Proteomes" id="UP000647416">
    <property type="component" value="Unassembled WGS sequence"/>
</dbReference>
<evidence type="ECO:0000256" key="2">
    <source>
        <dbReference type="ARBA" id="ARBA00022729"/>
    </source>
</evidence>
<evidence type="ECO:0000313" key="7">
    <source>
        <dbReference type="EMBL" id="MBC8597321.1"/>
    </source>
</evidence>
<comment type="caution">
    <text evidence="7">The sequence shown here is derived from an EMBL/GenBank/DDBJ whole genome shotgun (WGS) entry which is preliminary data.</text>
</comment>
<dbReference type="PROSITE" id="PS00284">
    <property type="entry name" value="SERPIN"/>
    <property type="match status" value="1"/>
</dbReference>
<dbReference type="Gene3D" id="2.30.39.10">
    <property type="entry name" value="Alpha-1-antitrypsin, domain 1"/>
    <property type="match status" value="1"/>
</dbReference>
<comment type="similarity">
    <text evidence="4">Belongs to the serpin family.</text>
</comment>
<dbReference type="InterPro" id="IPR023795">
    <property type="entry name" value="Serpin_CS"/>
</dbReference>
<feature type="chain" id="PRO_5037755749" evidence="5">
    <location>
        <begin position="24"/>
        <end position="874"/>
    </location>
</feature>
<dbReference type="PANTHER" id="PTHR11461">
    <property type="entry name" value="SERINE PROTEASE INHIBITOR, SERPIN"/>
    <property type="match status" value="1"/>
</dbReference>
<evidence type="ECO:0000256" key="1">
    <source>
        <dbReference type="ARBA" id="ARBA00010333"/>
    </source>
</evidence>
<dbReference type="Gene3D" id="3.40.190.10">
    <property type="entry name" value="Periplasmic binding protein-like II"/>
    <property type="match status" value="1"/>
</dbReference>
<evidence type="ECO:0000313" key="8">
    <source>
        <dbReference type="Proteomes" id="UP000647416"/>
    </source>
</evidence>
<name>A0A926FCE3_9FIRM</name>
<dbReference type="GO" id="GO:0004867">
    <property type="term" value="F:serine-type endopeptidase inhibitor activity"/>
    <property type="evidence" value="ECO:0007669"/>
    <property type="project" value="InterPro"/>
</dbReference>
<dbReference type="InterPro" id="IPR023796">
    <property type="entry name" value="Serpin_dom"/>
</dbReference>
<dbReference type="InterPro" id="IPR001638">
    <property type="entry name" value="Solute-binding_3/MltF_N"/>
</dbReference>
<accession>A0A926FCE3</accession>
<dbReference type="SMART" id="SM00093">
    <property type="entry name" value="SERPIN"/>
    <property type="match status" value="1"/>
</dbReference>
<dbReference type="InterPro" id="IPR042185">
    <property type="entry name" value="Serpin_sf_2"/>
</dbReference>
<dbReference type="EMBL" id="JACRTE010000021">
    <property type="protein sequence ID" value="MBC8597321.1"/>
    <property type="molecule type" value="Genomic_DNA"/>
</dbReference>
<feature type="signal peptide" evidence="5">
    <location>
        <begin position="1"/>
        <end position="23"/>
    </location>
</feature>
<dbReference type="PANTHER" id="PTHR11461:SF211">
    <property type="entry name" value="GH10112P-RELATED"/>
    <property type="match status" value="1"/>
</dbReference>
<evidence type="ECO:0000256" key="5">
    <source>
        <dbReference type="SAM" id="SignalP"/>
    </source>
</evidence>
<feature type="domain" description="SLH" evidence="6">
    <location>
        <begin position="266"/>
        <end position="329"/>
    </location>
</feature>
<dbReference type="Gene3D" id="3.30.497.10">
    <property type="entry name" value="Antithrombin, subunit I, domain 2"/>
    <property type="match status" value="1"/>
</dbReference>
<dbReference type="PROSITE" id="PS01039">
    <property type="entry name" value="SBP_BACTERIAL_3"/>
    <property type="match status" value="1"/>
</dbReference>
<dbReference type="RefSeq" id="WP_262432630.1">
    <property type="nucleotide sequence ID" value="NZ_JACRTE010000021.1"/>
</dbReference>
<reference evidence="7" key="1">
    <citation type="submission" date="2020-08" db="EMBL/GenBank/DDBJ databases">
        <title>Genome public.</title>
        <authorList>
            <person name="Liu C."/>
            <person name="Sun Q."/>
        </authorList>
    </citation>
    <scope>NUCLEOTIDE SEQUENCE</scope>
    <source>
        <strain evidence="7">NSJ-50</strain>
    </source>
</reference>
<evidence type="ECO:0000256" key="4">
    <source>
        <dbReference type="RuleBase" id="RU000411"/>
    </source>
</evidence>
<evidence type="ECO:0000259" key="6">
    <source>
        <dbReference type="PROSITE" id="PS51272"/>
    </source>
</evidence>
<keyword evidence="2 5" id="KW-0732">Signal</keyword>
<dbReference type="CDD" id="cd19588">
    <property type="entry name" value="serpin_miropin-like"/>
    <property type="match status" value="1"/>
</dbReference>
<dbReference type="AlphaFoldDB" id="A0A926FCE3"/>
<dbReference type="Pfam" id="PF00079">
    <property type="entry name" value="Serpin"/>
    <property type="match status" value="1"/>
</dbReference>
<dbReference type="SMART" id="SM00062">
    <property type="entry name" value="PBPb"/>
    <property type="match status" value="1"/>
</dbReference>
<comment type="similarity">
    <text evidence="1">Belongs to the bacterial solute-binding protein 3 family.</text>
</comment>
<dbReference type="InterPro" id="IPR018313">
    <property type="entry name" value="SBP_3_CS"/>
</dbReference>
<dbReference type="GO" id="GO:0005615">
    <property type="term" value="C:extracellular space"/>
    <property type="evidence" value="ECO:0007669"/>
    <property type="project" value="InterPro"/>
</dbReference>
<proteinExistence type="inferred from homology"/>
<dbReference type="InterPro" id="IPR042178">
    <property type="entry name" value="Serpin_sf_1"/>
</dbReference>
<protein>
    <submittedName>
        <fullName evidence="7">Transporter substrate-binding domain-containing protein</fullName>
    </submittedName>
</protein>
<organism evidence="7 8">
    <name type="scientific">Qingrenia yutianensis</name>
    <dbReference type="NCBI Taxonomy" id="2763676"/>
    <lineage>
        <taxon>Bacteria</taxon>
        <taxon>Bacillati</taxon>
        <taxon>Bacillota</taxon>
        <taxon>Clostridia</taxon>
        <taxon>Eubacteriales</taxon>
        <taxon>Oscillospiraceae</taxon>
        <taxon>Qingrenia</taxon>
    </lineage>
</organism>
<dbReference type="Pfam" id="PF00497">
    <property type="entry name" value="SBP_bac_3"/>
    <property type="match status" value="1"/>
</dbReference>
<gene>
    <name evidence="7" type="ORF">H8706_10665</name>
</gene>
<keyword evidence="3" id="KW-0677">Repeat</keyword>
<keyword evidence="8" id="KW-1185">Reference proteome</keyword>
<dbReference type="InterPro" id="IPR000215">
    <property type="entry name" value="Serpin_fam"/>
</dbReference>
<dbReference type="SUPFAM" id="SSF53850">
    <property type="entry name" value="Periplasmic binding protein-like II"/>
    <property type="match status" value="1"/>
</dbReference>
<feature type="domain" description="SLH" evidence="6">
    <location>
        <begin position="332"/>
        <end position="395"/>
    </location>
</feature>
<dbReference type="Pfam" id="PF00395">
    <property type="entry name" value="SLH"/>
    <property type="match status" value="2"/>
</dbReference>
<dbReference type="InterPro" id="IPR036186">
    <property type="entry name" value="Serpin_sf"/>
</dbReference>
<dbReference type="PROSITE" id="PS51272">
    <property type="entry name" value="SLH"/>
    <property type="match status" value="2"/>
</dbReference>
<dbReference type="SUPFAM" id="SSF56574">
    <property type="entry name" value="Serpins"/>
    <property type="match status" value="1"/>
</dbReference>
<evidence type="ECO:0000256" key="3">
    <source>
        <dbReference type="ARBA" id="ARBA00022737"/>
    </source>
</evidence>
<sequence>MKKLLSLILTITTLCSMAITVFADDTVNDVVKVGINAEFKPFEYYEGDELKGFDVELMDLIGEKIGRKIEFVNMDFDALIPAVLSGRVDCAISAITVTEDRDKVIDYSREYLRTTTVTFENGQISRKYGEDYAIVFRDGVAQAKYRSIIIPTDYEKLYMNIDDALSDLSQNRTVGKLIEKYDLNQPLDETKENIEYMDVRGCGTLGAKTVEIEIPVSASKWAADSIETARKINIISGNCNFPGAITREEFCELVFNYIKNFPGSAFSVGIIKPPFTDTDNEHIEVLNALGIVKGKSETEFAPNDSLTREEAVAILYRMINKIYPGWDATAQYFDFADSAEISEWAMNDIQVICNMGIMQGVGDNRFAPKELYTTEQAVATLVRVYNNFSKSNDISNAENLSYSQIKDLQESVNNGHFPWRLDYKQVIMNFLSNKGEKAENGELVAFAGDGEKCSGNYKIGNSIYTLELFKPIDKGETGIWIVKSCAKKDVIGGVDGETEISVSDLTFADKLNAQMPADKNYMFSPLSVKMALALAANGAEGDTKNEILNTLGVKNLDEFNTLSKDLIKRYSQTDILSLNIANSIWINKDKTTQNFSKNFKNIATEYYNADVKTVDNKNAIGEINSWVKDKTKGKIPQIIDNADNFWAMLINAIYFKGAWENEFSTSLTKPDEFTNADGTKTQTDFMNKTSWIPYAETKSAKIIELPYKNRVDKFSDSGEHIGTDSFDDLDLSMYLMLADSGINAERELDTAITDENFKRTYTKLSMPKFKIEYSERLNDTLKNIGIKTAFDTKTARFEKMFDSGNMWFTDTIHKTFISVDEKGTEAAAVTAIGMAGSSLPPEPIELKFNKPFYFAIRDNTSGEILFMGRYAFAE</sequence>